<feature type="region of interest" description="Disordered" evidence="3">
    <location>
        <begin position="160"/>
        <end position="181"/>
    </location>
</feature>
<dbReference type="PROSITE" id="PS50110">
    <property type="entry name" value="RESPONSE_REGULATORY"/>
    <property type="match status" value="1"/>
</dbReference>
<dbReference type="Pfam" id="PF00072">
    <property type="entry name" value="Response_reg"/>
    <property type="match status" value="1"/>
</dbReference>
<protein>
    <submittedName>
        <fullName evidence="5">Response regulator</fullName>
    </submittedName>
</protein>
<reference evidence="6" key="1">
    <citation type="submission" date="2018-09" db="EMBL/GenBank/DDBJ databases">
        <authorList>
            <person name="Zhu H."/>
        </authorList>
    </citation>
    <scope>NUCLEOTIDE SEQUENCE [LARGE SCALE GENOMIC DNA]</scope>
    <source>
        <strain evidence="6">K2W31S-8</strain>
    </source>
</reference>
<organism evidence="5 6">
    <name type="scientific">Pseudomonas cavernae</name>
    <dbReference type="NCBI Taxonomy" id="2320867"/>
    <lineage>
        <taxon>Bacteria</taxon>
        <taxon>Pseudomonadati</taxon>
        <taxon>Pseudomonadota</taxon>
        <taxon>Gammaproteobacteria</taxon>
        <taxon>Pseudomonadales</taxon>
        <taxon>Pseudomonadaceae</taxon>
        <taxon>Pseudomonas</taxon>
    </lineage>
</organism>
<dbReference type="KEGG" id="pcav:D3880_17535"/>
<evidence type="ECO:0000313" key="5">
    <source>
        <dbReference type="EMBL" id="AYC34052.1"/>
    </source>
</evidence>
<gene>
    <name evidence="5" type="ORF">D3880_17535</name>
</gene>
<dbReference type="InterPro" id="IPR011006">
    <property type="entry name" value="CheY-like_superfamily"/>
</dbReference>
<dbReference type="SUPFAM" id="SSF52172">
    <property type="entry name" value="CheY-like"/>
    <property type="match status" value="1"/>
</dbReference>
<evidence type="ECO:0000259" key="4">
    <source>
        <dbReference type="PROSITE" id="PS50110"/>
    </source>
</evidence>
<keyword evidence="6" id="KW-1185">Reference proteome</keyword>
<evidence type="ECO:0000256" key="1">
    <source>
        <dbReference type="ARBA" id="ARBA00022553"/>
    </source>
</evidence>
<evidence type="ECO:0000313" key="6">
    <source>
        <dbReference type="Proteomes" id="UP000265560"/>
    </source>
</evidence>
<dbReference type="PANTHER" id="PTHR44591">
    <property type="entry name" value="STRESS RESPONSE REGULATOR PROTEIN 1"/>
    <property type="match status" value="1"/>
</dbReference>
<dbReference type="GO" id="GO:0000160">
    <property type="term" value="P:phosphorelay signal transduction system"/>
    <property type="evidence" value="ECO:0007669"/>
    <property type="project" value="InterPro"/>
</dbReference>
<dbReference type="InterPro" id="IPR001789">
    <property type="entry name" value="Sig_transdc_resp-reg_receiver"/>
</dbReference>
<dbReference type="AlphaFoldDB" id="A0A385Z8V9"/>
<dbReference type="Gene3D" id="3.40.50.2300">
    <property type="match status" value="1"/>
</dbReference>
<dbReference type="PANTHER" id="PTHR44591:SF3">
    <property type="entry name" value="RESPONSE REGULATORY DOMAIN-CONTAINING PROTEIN"/>
    <property type="match status" value="1"/>
</dbReference>
<evidence type="ECO:0000256" key="3">
    <source>
        <dbReference type="SAM" id="MobiDB-lite"/>
    </source>
</evidence>
<feature type="domain" description="Response regulatory" evidence="4">
    <location>
        <begin position="4"/>
        <end position="117"/>
    </location>
</feature>
<sequence length="181" mass="19859">MTHKILIVEDEPILAQNLKAYLETRRCEVRIAHDGASAIGLAQGFAADLMVVDFRLPDMEGFQVVEAFRRRVTCQCVLITGHPSGAVRDGAARHGIGHILFKPFPLGELWRVVQSVLSSGTGESASAAPPELFAERRRNAAEGFPLQMYDGSWVLAERRHPAPSAPAAVREKQPSEDEHLP</sequence>
<evidence type="ECO:0000256" key="2">
    <source>
        <dbReference type="PROSITE-ProRule" id="PRU00169"/>
    </source>
</evidence>
<accession>A0A385Z8V9</accession>
<dbReference type="SMART" id="SM00448">
    <property type="entry name" value="REC"/>
    <property type="match status" value="1"/>
</dbReference>
<dbReference type="Proteomes" id="UP000265560">
    <property type="component" value="Chromosome"/>
</dbReference>
<dbReference type="InterPro" id="IPR050595">
    <property type="entry name" value="Bact_response_regulator"/>
</dbReference>
<feature type="modified residue" description="4-aspartylphosphate" evidence="2">
    <location>
        <position position="53"/>
    </location>
</feature>
<dbReference type="RefSeq" id="WP_119894707.1">
    <property type="nucleotide sequence ID" value="NZ_CP032419.1"/>
</dbReference>
<feature type="compositionally biased region" description="Basic and acidic residues" evidence="3">
    <location>
        <begin position="169"/>
        <end position="181"/>
    </location>
</feature>
<proteinExistence type="predicted"/>
<keyword evidence="1 2" id="KW-0597">Phosphoprotein</keyword>
<dbReference type="CDD" id="cd00156">
    <property type="entry name" value="REC"/>
    <property type="match status" value="1"/>
</dbReference>
<name>A0A385Z8V9_9PSED</name>
<dbReference type="EMBL" id="CP032419">
    <property type="protein sequence ID" value="AYC34052.1"/>
    <property type="molecule type" value="Genomic_DNA"/>
</dbReference>
<dbReference type="OrthoDB" id="9808843at2"/>